<name>A0A0J6EDR0_9BACI</name>
<dbReference type="STRING" id="1664069.BGLY_0463"/>
<reference evidence="1 3" key="1">
    <citation type="journal article" date="2015" name="Int. J. Syst. Evol. Microbiol.">
        <title>Bacillus glycinifermentans sp. nov., isolated from fermented soybean paste.</title>
        <authorList>
            <person name="Kim S.J."/>
            <person name="Dunlap C.A."/>
            <person name="Kwon S.W."/>
            <person name="Rooney A.P."/>
        </authorList>
    </citation>
    <scope>NUCLEOTIDE SEQUENCE [LARGE SCALE GENOMIC DNA]</scope>
    <source>
        <strain evidence="1 3">GO-13</strain>
    </source>
</reference>
<dbReference type="OrthoDB" id="2364201at2"/>
<keyword evidence="4" id="KW-1185">Reference proteome</keyword>
<dbReference type="PATRIC" id="fig|1664069.3.peg.4643"/>
<evidence type="ECO:0000313" key="1">
    <source>
        <dbReference type="EMBL" id="KRT95783.1"/>
    </source>
</evidence>
<protein>
    <submittedName>
        <fullName evidence="1">Uncharacterized protein</fullName>
    </submittedName>
</protein>
<accession>A0A0J6ER76</accession>
<reference evidence="1" key="2">
    <citation type="submission" date="2015-10" db="EMBL/GenBank/DDBJ databases">
        <authorList>
            <person name="Gilbert D.G."/>
        </authorList>
    </citation>
    <scope>NUCLEOTIDE SEQUENCE</scope>
    <source>
        <strain evidence="1">GO-13</strain>
    </source>
</reference>
<evidence type="ECO:0000313" key="4">
    <source>
        <dbReference type="Proteomes" id="UP001341297"/>
    </source>
</evidence>
<accession>A0A0J6EDR0</accession>
<organism evidence="1 3">
    <name type="scientific">Bacillus glycinifermentans</name>
    <dbReference type="NCBI Taxonomy" id="1664069"/>
    <lineage>
        <taxon>Bacteria</taxon>
        <taxon>Bacillati</taxon>
        <taxon>Bacillota</taxon>
        <taxon>Bacilli</taxon>
        <taxon>Bacillales</taxon>
        <taxon>Bacillaceae</taxon>
        <taxon>Bacillus</taxon>
    </lineage>
</organism>
<comment type="caution">
    <text evidence="1">The sequence shown here is derived from an EMBL/GenBank/DDBJ whole genome shotgun (WGS) entry which is preliminary data.</text>
</comment>
<dbReference type="AlphaFoldDB" id="A0A0J6EDR0"/>
<gene>
    <name evidence="1" type="ORF">AB447_201390</name>
    <name evidence="2" type="ORF">P8828_05560</name>
</gene>
<evidence type="ECO:0000313" key="2">
    <source>
        <dbReference type="EMBL" id="MEC0484315.1"/>
    </source>
</evidence>
<dbReference type="Proteomes" id="UP000036168">
    <property type="component" value="Unassembled WGS sequence"/>
</dbReference>
<evidence type="ECO:0000313" key="3">
    <source>
        <dbReference type="Proteomes" id="UP000036168"/>
    </source>
</evidence>
<dbReference type="EMBL" id="JARRTL010000007">
    <property type="protein sequence ID" value="MEC0484315.1"/>
    <property type="molecule type" value="Genomic_DNA"/>
</dbReference>
<dbReference type="EMBL" id="LECW02000001">
    <property type="protein sequence ID" value="KRT95783.1"/>
    <property type="molecule type" value="Genomic_DNA"/>
</dbReference>
<proteinExistence type="predicted"/>
<reference evidence="2 4" key="3">
    <citation type="submission" date="2023-03" db="EMBL/GenBank/DDBJ databases">
        <title>Agriculturally important microbes genome sequencing.</title>
        <authorList>
            <person name="Dunlap C."/>
        </authorList>
    </citation>
    <scope>NUCLEOTIDE SEQUENCE [LARGE SCALE GENOMIC DNA]</scope>
    <source>
        <strain evidence="2 4">CBP-3203</strain>
    </source>
</reference>
<dbReference type="RefSeq" id="WP_048355413.1">
    <property type="nucleotide sequence ID" value="NZ_CP023481.1"/>
</dbReference>
<dbReference type="Proteomes" id="UP001341297">
    <property type="component" value="Unassembled WGS sequence"/>
</dbReference>
<sequence>MEITPTAKSGFTGGGFIKTVTFEEAEAKKLHGVILQLKKRYREIIGMKDDRGMWAISKHFGEEQFDFCILMETAILPQALPAGMISFQVPPLTYTHTRHPQHESL</sequence>